<dbReference type="EMBL" id="VUJU01005243">
    <property type="protein sequence ID" value="KAF0751820.1"/>
    <property type="molecule type" value="Genomic_DNA"/>
</dbReference>
<dbReference type="GO" id="GO:0003676">
    <property type="term" value="F:nucleic acid binding"/>
    <property type="evidence" value="ECO:0007669"/>
    <property type="project" value="InterPro"/>
</dbReference>
<sequence>MIVNTTMVDEQKELQDQEIIVNEVDGLPSLLDDKNDLYKAVTSEQSSLDDLNDEDLPTSLIVTNVDPAIFKDDDLKVKEMEMLFSRFGEIISVQYFRSFKRLRVNYGTSVSAANARIQMHQIRFYDTIINCYFAQPVTPIDAADQHLQLPAPVKQFLISPPASPPEGWVPRAEGEPLINYDLLAAIASLTPGQPHEIHAATDTLPGIVLHVAEGHENTKTSVSTIPHTRLPEK</sequence>
<dbReference type="GO" id="GO:0005737">
    <property type="term" value="C:cytoplasm"/>
    <property type="evidence" value="ECO:0007669"/>
    <property type="project" value="TreeGrafter"/>
</dbReference>
<comment type="similarity">
    <text evidence="1">Belongs to the RCAN family.</text>
</comment>
<dbReference type="CDD" id="cd12434">
    <property type="entry name" value="RRM_RCAN_like"/>
    <property type="match status" value="1"/>
</dbReference>
<dbReference type="FunFam" id="3.30.70.330:FF:000092">
    <property type="entry name" value="Calcipressin-2 isoform 2"/>
    <property type="match status" value="1"/>
</dbReference>
<dbReference type="Proteomes" id="UP000478052">
    <property type="component" value="Unassembled WGS sequence"/>
</dbReference>
<dbReference type="PANTHER" id="PTHR10300">
    <property type="entry name" value="CALCIPRESSIN"/>
    <property type="match status" value="1"/>
</dbReference>
<dbReference type="OrthoDB" id="17212at2759"/>
<dbReference type="PANTHER" id="PTHR10300:SF14">
    <property type="entry name" value="PROTEIN SARAH"/>
    <property type="match status" value="1"/>
</dbReference>
<comment type="caution">
    <text evidence="2">The sequence shown here is derived from an EMBL/GenBank/DDBJ whole genome shotgun (WGS) entry which is preliminary data.</text>
</comment>
<dbReference type="AlphaFoldDB" id="A0A6G0Y9K4"/>
<name>A0A6G0Y9K4_APHCR</name>
<keyword evidence="3" id="KW-1185">Reference proteome</keyword>
<dbReference type="GO" id="GO:0005634">
    <property type="term" value="C:nucleus"/>
    <property type="evidence" value="ECO:0007669"/>
    <property type="project" value="TreeGrafter"/>
</dbReference>
<dbReference type="InterPro" id="IPR035979">
    <property type="entry name" value="RBD_domain_sf"/>
</dbReference>
<organism evidence="2 3">
    <name type="scientific">Aphis craccivora</name>
    <name type="common">Cowpea aphid</name>
    <dbReference type="NCBI Taxonomy" id="307492"/>
    <lineage>
        <taxon>Eukaryota</taxon>
        <taxon>Metazoa</taxon>
        <taxon>Ecdysozoa</taxon>
        <taxon>Arthropoda</taxon>
        <taxon>Hexapoda</taxon>
        <taxon>Insecta</taxon>
        <taxon>Pterygota</taxon>
        <taxon>Neoptera</taxon>
        <taxon>Paraneoptera</taxon>
        <taxon>Hemiptera</taxon>
        <taxon>Sternorrhyncha</taxon>
        <taxon>Aphidomorpha</taxon>
        <taxon>Aphidoidea</taxon>
        <taxon>Aphididae</taxon>
        <taxon>Aphidini</taxon>
        <taxon>Aphis</taxon>
        <taxon>Aphis</taxon>
    </lineage>
</organism>
<protein>
    <submittedName>
        <fullName evidence="2">Protein sarah</fullName>
    </submittedName>
</protein>
<reference evidence="2 3" key="1">
    <citation type="submission" date="2019-08" db="EMBL/GenBank/DDBJ databases">
        <title>Whole genome of Aphis craccivora.</title>
        <authorList>
            <person name="Voronova N.V."/>
            <person name="Shulinski R.S."/>
            <person name="Bandarenka Y.V."/>
            <person name="Zhorov D.G."/>
            <person name="Warner D."/>
        </authorList>
    </citation>
    <scope>NUCLEOTIDE SEQUENCE [LARGE SCALE GENOMIC DNA]</scope>
    <source>
        <strain evidence="2">180601</strain>
        <tissue evidence="2">Whole Body</tissue>
    </source>
</reference>
<proteinExistence type="inferred from homology"/>
<dbReference type="Pfam" id="PF04847">
    <property type="entry name" value="Calcipressin"/>
    <property type="match status" value="1"/>
</dbReference>
<evidence type="ECO:0000256" key="1">
    <source>
        <dbReference type="ARBA" id="ARBA00008209"/>
    </source>
</evidence>
<evidence type="ECO:0000313" key="3">
    <source>
        <dbReference type="Proteomes" id="UP000478052"/>
    </source>
</evidence>
<dbReference type="GO" id="GO:0019722">
    <property type="term" value="P:calcium-mediated signaling"/>
    <property type="evidence" value="ECO:0007669"/>
    <property type="project" value="InterPro"/>
</dbReference>
<gene>
    <name evidence="2" type="ORF">FWK35_00020068</name>
</gene>
<dbReference type="InterPro" id="IPR012677">
    <property type="entry name" value="Nucleotide-bd_a/b_plait_sf"/>
</dbReference>
<accession>A0A6G0Y9K4</accession>
<evidence type="ECO:0000313" key="2">
    <source>
        <dbReference type="EMBL" id="KAF0751820.1"/>
    </source>
</evidence>
<dbReference type="SUPFAM" id="SSF54928">
    <property type="entry name" value="RNA-binding domain, RBD"/>
    <property type="match status" value="1"/>
</dbReference>
<dbReference type="GO" id="GO:0007617">
    <property type="term" value="P:mating behavior"/>
    <property type="evidence" value="ECO:0007669"/>
    <property type="project" value="UniProtKB-ARBA"/>
</dbReference>
<dbReference type="Gene3D" id="3.30.70.330">
    <property type="match status" value="1"/>
</dbReference>
<dbReference type="GO" id="GO:0008597">
    <property type="term" value="F:calcium-dependent protein serine/threonine phosphatase regulator activity"/>
    <property type="evidence" value="ECO:0007669"/>
    <property type="project" value="TreeGrafter"/>
</dbReference>
<dbReference type="InterPro" id="IPR006931">
    <property type="entry name" value="Calcipressin"/>
</dbReference>